<dbReference type="Pfam" id="PF00069">
    <property type="entry name" value="Pkinase"/>
    <property type="match status" value="1"/>
</dbReference>
<dbReference type="PANTHER" id="PTHR27001">
    <property type="entry name" value="OS01G0253100 PROTEIN"/>
    <property type="match status" value="1"/>
</dbReference>
<dbReference type="InterPro" id="IPR000719">
    <property type="entry name" value="Prot_kinase_dom"/>
</dbReference>
<evidence type="ECO:0000259" key="7">
    <source>
        <dbReference type="PROSITE" id="PS50011"/>
    </source>
</evidence>
<keyword evidence="4 5" id="KW-0067">ATP-binding</keyword>
<comment type="similarity">
    <text evidence="6">Belongs to the protein kinase superfamily.</text>
</comment>
<name>A0AAN9L606_CANGL</name>
<dbReference type="PROSITE" id="PS50011">
    <property type="entry name" value="PROTEIN_KINASE_DOM"/>
    <property type="match status" value="1"/>
</dbReference>
<keyword evidence="9" id="KW-1185">Reference proteome</keyword>
<comment type="caution">
    <text evidence="8">The sequence shown here is derived from an EMBL/GenBank/DDBJ whole genome shotgun (WGS) entry which is preliminary data.</text>
</comment>
<proteinExistence type="inferred from homology"/>
<dbReference type="InterPro" id="IPR008271">
    <property type="entry name" value="Ser/Thr_kinase_AS"/>
</dbReference>
<evidence type="ECO:0000256" key="3">
    <source>
        <dbReference type="ARBA" id="ARBA00022777"/>
    </source>
</evidence>
<evidence type="ECO:0000256" key="4">
    <source>
        <dbReference type="ARBA" id="ARBA00022840"/>
    </source>
</evidence>
<dbReference type="GO" id="GO:0005524">
    <property type="term" value="F:ATP binding"/>
    <property type="evidence" value="ECO:0007669"/>
    <property type="project" value="UniProtKB-UniRule"/>
</dbReference>
<dbReference type="Gene3D" id="1.10.510.10">
    <property type="entry name" value="Transferase(Phosphotransferase) domain 1"/>
    <property type="match status" value="1"/>
</dbReference>
<dbReference type="PROSITE" id="PS00108">
    <property type="entry name" value="PROTEIN_KINASE_ST"/>
    <property type="match status" value="1"/>
</dbReference>
<feature type="domain" description="Protein kinase" evidence="7">
    <location>
        <begin position="16"/>
        <end position="295"/>
    </location>
</feature>
<keyword evidence="2 5" id="KW-0547">Nucleotide-binding</keyword>
<keyword evidence="1" id="KW-0808">Transferase</keyword>
<organism evidence="8 9">
    <name type="scientific">Canavalia gladiata</name>
    <name type="common">Sword bean</name>
    <name type="synonym">Dolichos gladiatus</name>
    <dbReference type="NCBI Taxonomy" id="3824"/>
    <lineage>
        <taxon>Eukaryota</taxon>
        <taxon>Viridiplantae</taxon>
        <taxon>Streptophyta</taxon>
        <taxon>Embryophyta</taxon>
        <taxon>Tracheophyta</taxon>
        <taxon>Spermatophyta</taxon>
        <taxon>Magnoliopsida</taxon>
        <taxon>eudicotyledons</taxon>
        <taxon>Gunneridae</taxon>
        <taxon>Pentapetalae</taxon>
        <taxon>rosids</taxon>
        <taxon>fabids</taxon>
        <taxon>Fabales</taxon>
        <taxon>Fabaceae</taxon>
        <taxon>Papilionoideae</taxon>
        <taxon>50 kb inversion clade</taxon>
        <taxon>NPAAA clade</taxon>
        <taxon>indigoferoid/millettioid clade</taxon>
        <taxon>Phaseoleae</taxon>
        <taxon>Canavalia</taxon>
    </lineage>
</organism>
<dbReference type="PIRSF" id="PIRSF000654">
    <property type="entry name" value="Integrin-linked_kinase"/>
    <property type="match status" value="1"/>
</dbReference>
<evidence type="ECO:0000313" key="9">
    <source>
        <dbReference type="Proteomes" id="UP001367508"/>
    </source>
</evidence>
<evidence type="ECO:0000313" key="8">
    <source>
        <dbReference type="EMBL" id="KAK7328314.1"/>
    </source>
</evidence>
<dbReference type="Gene3D" id="3.30.200.20">
    <property type="entry name" value="Phosphorylase Kinase, domain 1"/>
    <property type="match status" value="1"/>
</dbReference>
<dbReference type="SUPFAM" id="SSF56112">
    <property type="entry name" value="Protein kinase-like (PK-like)"/>
    <property type="match status" value="1"/>
</dbReference>
<evidence type="ECO:0000256" key="2">
    <source>
        <dbReference type="ARBA" id="ARBA00022741"/>
    </source>
</evidence>
<dbReference type="EMBL" id="JAYMYQ010000005">
    <property type="protein sequence ID" value="KAK7328314.1"/>
    <property type="molecule type" value="Genomic_DNA"/>
</dbReference>
<evidence type="ECO:0000256" key="5">
    <source>
        <dbReference type="PROSITE-ProRule" id="PRU10141"/>
    </source>
</evidence>
<gene>
    <name evidence="8" type="ORF">VNO77_22417</name>
</gene>
<dbReference type="GO" id="GO:0004674">
    <property type="term" value="F:protein serine/threonine kinase activity"/>
    <property type="evidence" value="ECO:0007669"/>
    <property type="project" value="UniProtKB-KW"/>
</dbReference>
<dbReference type="PROSITE" id="PS00107">
    <property type="entry name" value="PROTEIN_KINASE_ATP"/>
    <property type="match status" value="1"/>
</dbReference>
<dbReference type="SMART" id="SM00220">
    <property type="entry name" value="S_TKc"/>
    <property type="match status" value="1"/>
</dbReference>
<dbReference type="Proteomes" id="UP001367508">
    <property type="component" value="Unassembled WGS sequence"/>
</dbReference>
<dbReference type="GO" id="GO:0005886">
    <property type="term" value="C:plasma membrane"/>
    <property type="evidence" value="ECO:0007669"/>
    <property type="project" value="TreeGrafter"/>
</dbReference>
<evidence type="ECO:0000256" key="6">
    <source>
        <dbReference type="RuleBase" id="RU000304"/>
    </source>
</evidence>
<reference evidence="8 9" key="1">
    <citation type="submission" date="2024-01" db="EMBL/GenBank/DDBJ databases">
        <title>The genomes of 5 underutilized Papilionoideae crops provide insights into root nodulation and disease resistanc.</title>
        <authorList>
            <person name="Jiang F."/>
        </authorList>
    </citation>
    <scope>NUCLEOTIDE SEQUENCE [LARGE SCALE GENOMIC DNA]</scope>
    <source>
        <strain evidence="8">LVBAO_FW01</strain>
        <tissue evidence="8">Leaves</tissue>
    </source>
</reference>
<protein>
    <recommendedName>
        <fullName evidence="7">Protein kinase domain-containing protein</fullName>
    </recommendedName>
</protein>
<evidence type="ECO:0000256" key="1">
    <source>
        <dbReference type="ARBA" id="ARBA00022679"/>
    </source>
</evidence>
<dbReference type="PANTHER" id="PTHR27001:SF850">
    <property type="entry name" value="OS01G0267800 PROTEIN"/>
    <property type="match status" value="1"/>
</dbReference>
<sequence length="343" mass="38974">MAEFDYKEVVKATDNFNITRMIGKGSHGMVYKGMLLKHNRLVAIKKRSEGLESVNDNSKLENEIRVLSCLSESPYVVKFVGKSGNYYDNDNDNDDNKVIVMELMPNGSLYHWLHHAKTPLTWHKRIEISMQIARALQFLHERNPLVIHRDIKSSNILFDSEFNAKLADFGLAVTGVDPPSQPAGTIGYLDPCYITPCKLSTKNDMFSFGVVLLEIISGRKAIDVCNTPSSIVEWAIPLIQRQNFEEICDSRMPLPPHMVGTVNYLLRYAAACVSQNQHDRPSAREIVASMENCFVERVRFPVWRSVFRCMVRFGKKRTLVLRIATQTHTPASAITIKDILKLE</sequence>
<keyword evidence="3" id="KW-0418">Kinase</keyword>
<keyword evidence="6" id="KW-0723">Serine/threonine-protein kinase</keyword>
<dbReference type="InterPro" id="IPR017441">
    <property type="entry name" value="Protein_kinase_ATP_BS"/>
</dbReference>
<dbReference type="AlphaFoldDB" id="A0AAN9L606"/>
<feature type="binding site" evidence="5">
    <location>
        <position position="46"/>
    </location>
    <ligand>
        <name>ATP</name>
        <dbReference type="ChEBI" id="CHEBI:30616"/>
    </ligand>
</feature>
<accession>A0AAN9L606</accession>
<dbReference type="InterPro" id="IPR011009">
    <property type="entry name" value="Kinase-like_dom_sf"/>
</dbReference>